<dbReference type="AlphaFoldDB" id="A0A813EQ84"/>
<dbReference type="Proteomes" id="UP000626109">
    <property type="component" value="Unassembled WGS sequence"/>
</dbReference>
<reference evidence="1" key="1">
    <citation type="submission" date="2021-02" db="EMBL/GenBank/DDBJ databases">
        <authorList>
            <person name="Dougan E. K."/>
            <person name="Rhodes N."/>
            <person name="Thang M."/>
            <person name="Chan C."/>
        </authorList>
    </citation>
    <scope>NUCLEOTIDE SEQUENCE</scope>
</reference>
<evidence type="ECO:0000313" key="3">
    <source>
        <dbReference type="Proteomes" id="UP000654075"/>
    </source>
</evidence>
<evidence type="ECO:0000313" key="1">
    <source>
        <dbReference type="EMBL" id="CAE8601757.1"/>
    </source>
</evidence>
<dbReference type="Proteomes" id="UP000654075">
    <property type="component" value="Unassembled WGS sequence"/>
</dbReference>
<dbReference type="EMBL" id="CAJNNV010013511">
    <property type="protein sequence ID" value="CAE8601757.1"/>
    <property type="molecule type" value="Genomic_DNA"/>
</dbReference>
<organism evidence="1 3">
    <name type="scientific">Polarella glacialis</name>
    <name type="common">Dinoflagellate</name>
    <dbReference type="NCBI Taxonomy" id="89957"/>
    <lineage>
        <taxon>Eukaryota</taxon>
        <taxon>Sar</taxon>
        <taxon>Alveolata</taxon>
        <taxon>Dinophyceae</taxon>
        <taxon>Suessiales</taxon>
        <taxon>Suessiaceae</taxon>
        <taxon>Polarella</taxon>
    </lineage>
</organism>
<proteinExistence type="predicted"/>
<accession>A0A813EQ84</accession>
<protein>
    <submittedName>
        <fullName evidence="1">Uncharacterized protein</fullName>
    </submittedName>
</protein>
<sequence length="142" mass="16213">MGGNLNDNNVGRSDRCACASPRARANYTIKLLEEMLEVIIDCFDMDCNDTRSPGAVNMLKNNCRINIDNEIGRLLQTENDRMVHETKKFRGENKINEGKTEALSGLREEVRHPWLHTARNMIETSDNDDCKAAKKDTMLRRT</sequence>
<name>A0A813EQ84_POLGL</name>
<evidence type="ECO:0000313" key="2">
    <source>
        <dbReference type="EMBL" id="CAE8709380.1"/>
    </source>
</evidence>
<keyword evidence="3" id="KW-1185">Reference proteome</keyword>
<comment type="caution">
    <text evidence="1">The sequence shown here is derived from an EMBL/GenBank/DDBJ whole genome shotgun (WGS) entry which is preliminary data.</text>
</comment>
<gene>
    <name evidence="1" type="ORF">PGLA1383_LOCUS20039</name>
    <name evidence="2" type="ORF">PGLA2088_LOCUS35429</name>
</gene>
<dbReference type="EMBL" id="CAJNNW010031836">
    <property type="protein sequence ID" value="CAE8709380.1"/>
    <property type="molecule type" value="Genomic_DNA"/>
</dbReference>